<accession>A0A239DSZ9</accession>
<dbReference type="InterPro" id="IPR011990">
    <property type="entry name" value="TPR-like_helical_dom_sf"/>
</dbReference>
<dbReference type="PANTHER" id="PTHR11102">
    <property type="entry name" value="SEL-1-LIKE PROTEIN"/>
    <property type="match status" value="1"/>
</dbReference>
<dbReference type="OrthoDB" id="112232at2"/>
<dbReference type="RefSeq" id="WP_089406899.1">
    <property type="nucleotide sequence ID" value="NZ_FZOU01000001.1"/>
</dbReference>
<proteinExistence type="predicted"/>
<organism evidence="1 2">
    <name type="scientific">Granulicella rosea</name>
    <dbReference type="NCBI Taxonomy" id="474952"/>
    <lineage>
        <taxon>Bacteria</taxon>
        <taxon>Pseudomonadati</taxon>
        <taxon>Acidobacteriota</taxon>
        <taxon>Terriglobia</taxon>
        <taxon>Terriglobales</taxon>
        <taxon>Acidobacteriaceae</taxon>
        <taxon>Granulicella</taxon>
    </lineage>
</organism>
<dbReference type="InterPro" id="IPR006597">
    <property type="entry name" value="Sel1-like"/>
</dbReference>
<evidence type="ECO:0008006" key="3">
    <source>
        <dbReference type="Google" id="ProtNLM"/>
    </source>
</evidence>
<dbReference type="InterPro" id="IPR050767">
    <property type="entry name" value="Sel1_AlgK"/>
</dbReference>
<dbReference type="EMBL" id="FZOU01000001">
    <property type="protein sequence ID" value="SNS35261.1"/>
    <property type="molecule type" value="Genomic_DNA"/>
</dbReference>
<dbReference type="PANTHER" id="PTHR11102:SF160">
    <property type="entry name" value="ERAD-ASSOCIATED E3 UBIQUITIN-PROTEIN LIGASE COMPONENT HRD3"/>
    <property type="match status" value="1"/>
</dbReference>
<reference evidence="1 2" key="1">
    <citation type="submission" date="2017-06" db="EMBL/GenBank/DDBJ databases">
        <authorList>
            <person name="Kim H.J."/>
            <person name="Triplett B.A."/>
        </authorList>
    </citation>
    <scope>NUCLEOTIDE SEQUENCE [LARGE SCALE GENOMIC DNA]</scope>
    <source>
        <strain evidence="1 2">DSM 18704</strain>
    </source>
</reference>
<gene>
    <name evidence="1" type="ORF">SAMN05421770_101622</name>
</gene>
<dbReference type="SMART" id="SM00671">
    <property type="entry name" value="SEL1"/>
    <property type="match status" value="4"/>
</dbReference>
<dbReference type="Pfam" id="PF08238">
    <property type="entry name" value="Sel1"/>
    <property type="match status" value="4"/>
</dbReference>
<protein>
    <recommendedName>
        <fullName evidence="3">TPR repeat</fullName>
    </recommendedName>
</protein>
<sequence length="225" mass="24972">MTNQPDQNDVELVRDSAIRGVQQAQLLFGQMLLDGKVVERDPAAALHWFEQAAKSGDPMAMNMVGRCLDQGWGVARDAVLAAHWFRKAAVRGLDWGMYNLATLLSRGEDGVPQDNEQALYWLRRAAGMEHAKSINVLGGFYEDGWIVARDQQAAVAHYKRAAELGDFRGQFHYARVLAEAGHLAEAEVWVRKVPETATPAFLEKAAAFFLRAPLPEVQAFAKLLL</sequence>
<dbReference type="AlphaFoldDB" id="A0A239DSZ9"/>
<keyword evidence="2" id="KW-1185">Reference proteome</keyword>
<dbReference type="Proteomes" id="UP000198356">
    <property type="component" value="Unassembled WGS sequence"/>
</dbReference>
<evidence type="ECO:0000313" key="1">
    <source>
        <dbReference type="EMBL" id="SNS35261.1"/>
    </source>
</evidence>
<dbReference type="Gene3D" id="1.25.40.10">
    <property type="entry name" value="Tetratricopeptide repeat domain"/>
    <property type="match status" value="1"/>
</dbReference>
<name>A0A239DSZ9_9BACT</name>
<evidence type="ECO:0000313" key="2">
    <source>
        <dbReference type="Proteomes" id="UP000198356"/>
    </source>
</evidence>
<dbReference type="SUPFAM" id="SSF81901">
    <property type="entry name" value="HCP-like"/>
    <property type="match status" value="1"/>
</dbReference>